<protein>
    <recommendedName>
        <fullName evidence="1">AD domain-containing protein</fullName>
    </recommendedName>
</protein>
<dbReference type="AlphaFoldDB" id="A0A9P6WEA1"/>
<dbReference type="OrthoDB" id="1057137at2759"/>
<dbReference type="Pfam" id="PF21166">
    <property type="entry name" value="LSM12_LSM"/>
    <property type="match status" value="1"/>
</dbReference>
<dbReference type="InterPro" id="IPR047574">
    <property type="entry name" value="AD"/>
</dbReference>
<dbReference type="Proteomes" id="UP000750334">
    <property type="component" value="Unassembled WGS sequence"/>
</dbReference>
<keyword evidence="3" id="KW-1185">Reference proteome</keyword>
<reference evidence="2 3" key="1">
    <citation type="submission" date="2020-11" db="EMBL/GenBank/DDBJ databases">
        <title>Kefir isolates.</title>
        <authorList>
            <person name="Marcisauskas S."/>
            <person name="Kim Y."/>
            <person name="Blasche S."/>
        </authorList>
    </citation>
    <scope>NUCLEOTIDE SEQUENCE [LARGE SCALE GENOMIC DNA]</scope>
    <source>
        <strain evidence="2 3">OG2</strain>
    </source>
</reference>
<dbReference type="SMART" id="SM00995">
    <property type="entry name" value="AD"/>
    <property type="match status" value="1"/>
</dbReference>
<dbReference type="EMBL" id="PUHR01000030">
    <property type="protein sequence ID" value="KAG0669944.1"/>
    <property type="molecule type" value="Genomic_DNA"/>
</dbReference>
<dbReference type="InterPro" id="IPR016521">
    <property type="entry name" value="RNA-processing_Lsm12"/>
</dbReference>
<accession>A0A9P6WEA1</accession>
<dbReference type="PIRSF" id="PIRSF007783">
    <property type="entry name" value="UCP007783_YHR121w"/>
    <property type="match status" value="1"/>
</dbReference>
<dbReference type="PANTHER" id="PTHR13542">
    <property type="entry name" value="LSM12 HOMOLOG"/>
    <property type="match status" value="1"/>
</dbReference>
<dbReference type="PROSITE" id="PS52001">
    <property type="entry name" value="AD"/>
    <property type="match status" value="1"/>
</dbReference>
<evidence type="ECO:0000313" key="3">
    <source>
        <dbReference type="Proteomes" id="UP000750334"/>
    </source>
</evidence>
<proteinExistence type="predicted"/>
<name>A0A9P6WEA1_MAUEX</name>
<evidence type="ECO:0000313" key="2">
    <source>
        <dbReference type="EMBL" id="KAG0669944.1"/>
    </source>
</evidence>
<dbReference type="InterPro" id="IPR048478">
    <property type="entry name" value="LSM12_LSM"/>
</dbReference>
<dbReference type="InterPro" id="IPR019181">
    <property type="entry name" value="LSM12_ABD"/>
</dbReference>
<dbReference type="Pfam" id="PF09793">
    <property type="entry name" value="AD"/>
    <property type="match status" value="1"/>
</dbReference>
<feature type="domain" description="AD" evidence="1">
    <location>
        <begin position="76"/>
        <end position="165"/>
    </location>
</feature>
<organism evidence="2 3">
    <name type="scientific">Maudiozyma exigua</name>
    <name type="common">Yeast</name>
    <name type="synonym">Kazachstania exigua</name>
    <dbReference type="NCBI Taxonomy" id="34358"/>
    <lineage>
        <taxon>Eukaryota</taxon>
        <taxon>Fungi</taxon>
        <taxon>Dikarya</taxon>
        <taxon>Ascomycota</taxon>
        <taxon>Saccharomycotina</taxon>
        <taxon>Saccharomycetes</taxon>
        <taxon>Saccharomycetales</taxon>
        <taxon>Saccharomycetaceae</taxon>
        <taxon>Maudiozyma</taxon>
    </lineage>
</organism>
<evidence type="ECO:0000259" key="1">
    <source>
        <dbReference type="PROSITE" id="PS52001"/>
    </source>
</evidence>
<gene>
    <name evidence="2" type="ORF">C6P45_003108</name>
</gene>
<comment type="caution">
    <text evidence="2">The sequence shown here is derived from an EMBL/GenBank/DDBJ whole genome shotgun (WGS) entry which is preliminary data.</text>
</comment>
<dbReference type="InterPro" id="IPR039683">
    <property type="entry name" value="Lsm12-like"/>
</dbReference>
<sequence length="173" mass="19380">MSLTLDDILGYKVRITTVFDTVTEGTIYTFNTNNTAIILQTSEKLNDTQSFKVIKCSFIKHIECVSNGYGNHSRSKDINFDDIVSLLGGTSRGHLEVTPEGKSIHELLSSTLSDVKWNGNDIIVLKNIRIGYPYKVPNVIPLGDQYNNSLIFIKKIVERGWKQIEEDNGLRGG</sequence>